<evidence type="ECO:0000259" key="6">
    <source>
        <dbReference type="Pfam" id="PF06271"/>
    </source>
</evidence>
<evidence type="ECO:0000313" key="8">
    <source>
        <dbReference type="Proteomes" id="UP000195981"/>
    </source>
</evidence>
<organism evidence="7 8">
    <name type="scientific">Brachybacterium nesterenkovii</name>
    <dbReference type="NCBI Taxonomy" id="47847"/>
    <lineage>
        <taxon>Bacteria</taxon>
        <taxon>Bacillati</taxon>
        <taxon>Actinomycetota</taxon>
        <taxon>Actinomycetes</taxon>
        <taxon>Micrococcales</taxon>
        <taxon>Dermabacteraceae</taxon>
        <taxon>Brachybacterium</taxon>
    </lineage>
</organism>
<keyword evidence="3 5" id="KW-1133">Transmembrane helix</keyword>
<sequence length="168" mass="17630">MDPLATRRLAAYALDMTCCLGIAAATVPLGLALRRGRPEWISEPTVQALSAVPVVAATAWAAWAESGPRQGTPGKRAMGLRTEAVEGGRLPLPRAAVRATAKVAIPWQQGHTATIHGMWGGFEKPDALLIGSYAATYAAMIAGIVPVVRRGGRTIPDLLAGSRVVRQD</sequence>
<comment type="subcellular location">
    <subcellularLocation>
        <location evidence="1">Membrane</location>
        <topology evidence="1">Multi-pass membrane protein</topology>
    </subcellularLocation>
</comment>
<dbReference type="Pfam" id="PF06271">
    <property type="entry name" value="RDD"/>
    <property type="match status" value="1"/>
</dbReference>
<dbReference type="AlphaFoldDB" id="A0A1X6X0D0"/>
<evidence type="ECO:0000256" key="1">
    <source>
        <dbReference type="ARBA" id="ARBA00004141"/>
    </source>
</evidence>
<keyword evidence="4 5" id="KW-0472">Membrane</keyword>
<evidence type="ECO:0000256" key="4">
    <source>
        <dbReference type="ARBA" id="ARBA00023136"/>
    </source>
</evidence>
<gene>
    <name evidence="7" type="ORF">FM110_07065</name>
</gene>
<keyword evidence="8" id="KW-1185">Reference proteome</keyword>
<name>A0A1X6X0D0_9MICO</name>
<feature type="domain" description="RDD" evidence="6">
    <location>
        <begin position="4"/>
        <end position="161"/>
    </location>
</feature>
<evidence type="ECO:0000313" key="7">
    <source>
        <dbReference type="EMBL" id="SLM91824.1"/>
    </source>
</evidence>
<evidence type="ECO:0000256" key="5">
    <source>
        <dbReference type="SAM" id="Phobius"/>
    </source>
</evidence>
<dbReference type="Proteomes" id="UP000195981">
    <property type="component" value="Unassembled WGS sequence"/>
</dbReference>
<keyword evidence="2 5" id="KW-0812">Transmembrane</keyword>
<feature type="transmembrane region" description="Helical" evidence="5">
    <location>
        <begin position="12"/>
        <end position="33"/>
    </location>
</feature>
<reference evidence="7 8" key="1">
    <citation type="submission" date="2017-02" db="EMBL/GenBank/DDBJ databases">
        <authorList>
            <person name="Peterson S.W."/>
        </authorList>
    </citation>
    <scope>NUCLEOTIDE SEQUENCE [LARGE SCALE GENOMIC DNA]</scope>
    <source>
        <strain evidence="7 8">CIP104813</strain>
    </source>
</reference>
<feature type="transmembrane region" description="Helical" evidence="5">
    <location>
        <begin position="45"/>
        <end position="63"/>
    </location>
</feature>
<dbReference type="InterPro" id="IPR010432">
    <property type="entry name" value="RDD"/>
</dbReference>
<dbReference type="EMBL" id="FWFG01000064">
    <property type="protein sequence ID" value="SLM91824.1"/>
    <property type="molecule type" value="Genomic_DNA"/>
</dbReference>
<accession>A0A1X6X0D0</accession>
<evidence type="ECO:0000256" key="2">
    <source>
        <dbReference type="ARBA" id="ARBA00022692"/>
    </source>
</evidence>
<dbReference type="RefSeq" id="WP_159458004.1">
    <property type="nucleotide sequence ID" value="NZ_FWFG01000064.1"/>
</dbReference>
<dbReference type="OrthoDB" id="7632473at2"/>
<evidence type="ECO:0000256" key="3">
    <source>
        <dbReference type="ARBA" id="ARBA00022989"/>
    </source>
</evidence>
<dbReference type="GO" id="GO:0016020">
    <property type="term" value="C:membrane"/>
    <property type="evidence" value="ECO:0007669"/>
    <property type="project" value="UniProtKB-SubCell"/>
</dbReference>
<feature type="transmembrane region" description="Helical" evidence="5">
    <location>
        <begin position="127"/>
        <end position="148"/>
    </location>
</feature>
<protein>
    <recommendedName>
        <fullName evidence="6">RDD domain-containing protein</fullName>
    </recommendedName>
</protein>
<proteinExistence type="predicted"/>